<organism evidence="1 2">
    <name type="scientific">Novipirellula artificiosorum</name>
    <dbReference type="NCBI Taxonomy" id="2528016"/>
    <lineage>
        <taxon>Bacteria</taxon>
        <taxon>Pseudomonadati</taxon>
        <taxon>Planctomycetota</taxon>
        <taxon>Planctomycetia</taxon>
        <taxon>Pirellulales</taxon>
        <taxon>Pirellulaceae</taxon>
        <taxon>Novipirellula</taxon>
    </lineage>
</organism>
<reference evidence="1 2" key="1">
    <citation type="submission" date="2019-02" db="EMBL/GenBank/DDBJ databases">
        <title>Deep-cultivation of Planctomycetes and their phenomic and genomic characterization uncovers novel biology.</title>
        <authorList>
            <person name="Wiegand S."/>
            <person name="Jogler M."/>
            <person name="Boedeker C."/>
            <person name="Pinto D."/>
            <person name="Vollmers J."/>
            <person name="Rivas-Marin E."/>
            <person name="Kohn T."/>
            <person name="Peeters S.H."/>
            <person name="Heuer A."/>
            <person name="Rast P."/>
            <person name="Oberbeckmann S."/>
            <person name="Bunk B."/>
            <person name="Jeske O."/>
            <person name="Meyerdierks A."/>
            <person name="Storesund J.E."/>
            <person name="Kallscheuer N."/>
            <person name="Luecker S."/>
            <person name="Lage O.M."/>
            <person name="Pohl T."/>
            <person name="Merkel B.J."/>
            <person name="Hornburger P."/>
            <person name="Mueller R.-W."/>
            <person name="Bruemmer F."/>
            <person name="Labrenz M."/>
            <person name="Spormann A.M."/>
            <person name="Op Den Camp H."/>
            <person name="Overmann J."/>
            <person name="Amann R."/>
            <person name="Jetten M.S.M."/>
            <person name="Mascher T."/>
            <person name="Medema M.H."/>
            <person name="Devos D.P."/>
            <person name="Kaster A.-K."/>
            <person name="Ovreas L."/>
            <person name="Rohde M."/>
            <person name="Galperin M.Y."/>
            <person name="Jogler C."/>
        </authorList>
    </citation>
    <scope>NUCLEOTIDE SEQUENCE [LARGE SCALE GENOMIC DNA]</scope>
    <source>
        <strain evidence="1 2">Poly41</strain>
    </source>
</reference>
<keyword evidence="2" id="KW-1185">Reference proteome</keyword>
<evidence type="ECO:0000313" key="1">
    <source>
        <dbReference type="EMBL" id="TWU39550.1"/>
    </source>
</evidence>
<proteinExistence type="predicted"/>
<dbReference type="RefSeq" id="WP_197231226.1">
    <property type="nucleotide sequence ID" value="NZ_SJPV01000003.1"/>
</dbReference>
<dbReference type="Proteomes" id="UP000319143">
    <property type="component" value="Unassembled WGS sequence"/>
</dbReference>
<comment type="caution">
    <text evidence="1">The sequence shown here is derived from an EMBL/GenBank/DDBJ whole genome shotgun (WGS) entry which is preliminary data.</text>
</comment>
<sequence length="46" mass="5074">MTFKALVVEQSGEAEVSAAVQHLTEDRLPEGSVAIAVEYTTVNYRY</sequence>
<accession>A0A5C6DRT7</accession>
<dbReference type="EMBL" id="SJPV01000003">
    <property type="protein sequence ID" value="TWU39550.1"/>
    <property type="molecule type" value="Genomic_DNA"/>
</dbReference>
<name>A0A5C6DRT7_9BACT</name>
<protein>
    <submittedName>
        <fullName evidence="1">Uncharacterized protein</fullName>
    </submittedName>
</protein>
<dbReference type="AlphaFoldDB" id="A0A5C6DRT7"/>
<gene>
    <name evidence="1" type="ORF">Poly41_24050</name>
</gene>
<evidence type="ECO:0000313" key="2">
    <source>
        <dbReference type="Proteomes" id="UP000319143"/>
    </source>
</evidence>